<feature type="region of interest" description="Disordered" evidence="6">
    <location>
        <begin position="22"/>
        <end position="41"/>
    </location>
</feature>
<dbReference type="InterPro" id="IPR027417">
    <property type="entry name" value="P-loop_NTPase"/>
</dbReference>
<keyword evidence="2" id="KW-0378">Hydrolase</keyword>
<keyword evidence="3" id="KW-0347">Helicase</keyword>
<keyword evidence="9" id="KW-1185">Reference proteome</keyword>
<dbReference type="Pfam" id="PF00270">
    <property type="entry name" value="DEAD"/>
    <property type="match status" value="1"/>
</dbReference>
<dbReference type="Proteomes" id="UP000298061">
    <property type="component" value="Unassembled WGS sequence"/>
</dbReference>
<name>A0A4Y9ZRD1_9AGAM</name>
<evidence type="ECO:0000313" key="8">
    <source>
        <dbReference type="EMBL" id="TFY76800.1"/>
    </source>
</evidence>
<dbReference type="InterPro" id="IPR014014">
    <property type="entry name" value="RNA_helicase_DEAD_Q_motif"/>
</dbReference>
<evidence type="ECO:0000256" key="1">
    <source>
        <dbReference type="ARBA" id="ARBA00022741"/>
    </source>
</evidence>
<evidence type="ECO:0000256" key="2">
    <source>
        <dbReference type="ARBA" id="ARBA00022801"/>
    </source>
</evidence>
<dbReference type="SUPFAM" id="SSF52540">
    <property type="entry name" value="P-loop containing nucleoside triphosphate hydrolases"/>
    <property type="match status" value="1"/>
</dbReference>
<dbReference type="GO" id="GO:0016787">
    <property type="term" value="F:hydrolase activity"/>
    <property type="evidence" value="ECO:0007669"/>
    <property type="project" value="UniProtKB-KW"/>
</dbReference>
<evidence type="ECO:0000313" key="9">
    <source>
        <dbReference type="Proteomes" id="UP000298061"/>
    </source>
</evidence>
<dbReference type="GO" id="GO:0005524">
    <property type="term" value="F:ATP binding"/>
    <property type="evidence" value="ECO:0007669"/>
    <property type="project" value="UniProtKB-KW"/>
</dbReference>
<reference evidence="8 9" key="1">
    <citation type="submission" date="2019-02" db="EMBL/GenBank/DDBJ databases">
        <title>Genome sequencing of the rare red list fungi Hericium alpestre (H. flagellum).</title>
        <authorList>
            <person name="Buettner E."/>
            <person name="Kellner H."/>
        </authorList>
    </citation>
    <scope>NUCLEOTIDE SEQUENCE [LARGE SCALE GENOMIC DNA]</scope>
    <source>
        <strain evidence="8 9">DSM 108284</strain>
    </source>
</reference>
<feature type="region of interest" description="Disordered" evidence="6">
    <location>
        <begin position="84"/>
        <end position="135"/>
    </location>
</feature>
<keyword evidence="1" id="KW-0547">Nucleotide-binding</keyword>
<dbReference type="AlphaFoldDB" id="A0A4Y9ZRD1"/>
<protein>
    <recommendedName>
        <fullName evidence="7">DEAD-box RNA helicase Q domain-containing protein</fullName>
    </recommendedName>
</protein>
<feature type="non-terminal residue" evidence="8">
    <location>
        <position position="190"/>
    </location>
</feature>
<sequence>MVAANLVPKKSLKRKKQIPVALASRKKAKAQHRTASDLPWKTVSRAHEAGLDIDEGILELEEVDNVEVVYEETEAGRVARFNVIGDDGTDGSSQAREGLSDVATQDDAASSASAEKPASAPPTPQPHKEDSFDSSLLPEWSPFSLHPRLQRALYAQKFTSPTPIQAQALPTALTGRDIIGIAETGSGKTL</sequence>
<dbReference type="EMBL" id="SFCI01001089">
    <property type="protein sequence ID" value="TFY76800.1"/>
    <property type="molecule type" value="Genomic_DNA"/>
</dbReference>
<dbReference type="GO" id="GO:0003676">
    <property type="term" value="F:nucleic acid binding"/>
    <property type="evidence" value="ECO:0007669"/>
    <property type="project" value="InterPro"/>
</dbReference>
<evidence type="ECO:0000256" key="5">
    <source>
        <dbReference type="PROSITE-ProRule" id="PRU00552"/>
    </source>
</evidence>
<feature type="short sequence motif" description="Q motif" evidence="5">
    <location>
        <begin position="138"/>
        <end position="166"/>
    </location>
</feature>
<organism evidence="8 9">
    <name type="scientific">Hericium alpestre</name>
    <dbReference type="NCBI Taxonomy" id="135208"/>
    <lineage>
        <taxon>Eukaryota</taxon>
        <taxon>Fungi</taxon>
        <taxon>Dikarya</taxon>
        <taxon>Basidiomycota</taxon>
        <taxon>Agaricomycotina</taxon>
        <taxon>Agaricomycetes</taxon>
        <taxon>Russulales</taxon>
        <taxon>Hericiaceae</taxon>
        <taxon>Hericium</taxon>
    </lineage>
</organism>
<evidence type="ECO:0000256" key="3">
    <source>
        <dbReference type="ARBA" id="ARBA00022806"/>
    </source>
</evidence>
<feature type="domain" description="DEAD-box RNA helicase Q" evidence="7">
    <location>
        <begin position="138"/>
        <end position="166"/>
    </location>
</feature>
<comment type="caution">
    <text evidence="8">The sequence shown here is derived from an EMBL/GenBank/DDBJ whole genome shotgun (WGS) entry which is preliminary data.</text>
</comment>
<evidence type="ECO:0000259" key="7">
    <source>
        <dbReference type="PROSITE" id="PS51195"/>
    </source>
</evidence>
<dbReference type="GO" id="GO:0003724">
    <property type="term" value="F:RNA helicase activity"/>
    <property type="evidence" value="ECO:0007669"/>
    <property type="project" value="InterPro"/>
</dbReference>
<evidence type="ECO:0000256" key="4">
    <source>
        <dbReference type="ARBA" id="ARBA00022840"/>
    </source>
</evidence>
<dbReference type="Gene3D" id="3.40.50.300">
    <property type="entry name" value="P-loop containing nucleotide triphosphate hydrolases"/>
    <property type="match status" value="1"/>
</dbReference>
<proteinExistence type="predicted"/>
<dbReference type="OrthoDB" id="3218998at2759"/>
<evidence type="ECO:0000256" key="6">
    <source>
        <dbReference type="SAM" id="MobiDB-lite"/>
    </source>
</evidence>
<dbReference type="PROSITE" id="PS51195">
    <property type="entry name" value="Q_MOTIF"/>
    <property type="match status" value="1"/>
</dbReference>
<gene>
    <name evidence="8" type="ORF">EWM64_g7209</name>
</gene>
<dbReference type="InterPro" id="IPR011545">
    <property type="entry name" value="DEAD/DEAH_box_helicase_dom"/>
</dbReference>
<accession>A0A4Y9ZRD1</accession>
<keyword evidence="4" id="KW-0067">ATP-binding</keyword>
<dbReference type="STRING" id="135208.A0A4Y9ZRD1"/>
<dbReference type="PANTHER" id="PTHR47958">
    <property type="entry name" value="ATP-DEPENDENT RNA HELICASE DBP3"/>
    <property type="match status" value="1"/>
</dbReference>
<feature type="compositionally biased region" description="Low complexity" evidence="6">
    <location>
        <begin position="108"/>
        <end position="118"/>
    </location>
</feature>